<evidence type="ECO:0000259" key="1">
    <source>
        <dbReference type="Pfam" id="PF13378"/>
    </source>
</evidence>
<accession>A0A382WIM0</accession>
<protein>
    <recommendedName>
        <fullName evidence="1">Enolase C-terminal domain-containing protein</fullName>
    </recommendedName>
</protein>
<dbReference type="Gene3D" id="3.20.20.120">
    <property type="entry name" value="Enolase-like C-terminal domain"/>
    <property type="match status" value="1"/>
</dbReference>
<reference evidence="2" key="1">
    <citation type="submission" date="2018-05" db="EMBL/GenBank/DDBJ databases">
        <authorList>
            <person name="Lanie J.A."/>
            <person name="Ng W.-L."/>
            <person name="Kazmierczak K.M."/>
            <person name="Andrzejewski T.M."/>
            <person name="Davidsen T.M."/>
            <person name="Wayne K.J."/>
            <person name="Tettelin H."/>
            <person name="Glass J.I."/>
            <person name="Rusch D."/>
            <person name="Podicherti R."/>
            <person name="Tsui H.-C.T."/>
            <person name="Winkler M.E."/>
        </authorList>
    </citation>
    <scope>NUCLEOTIDE SEQUENCE</scope>
</reference>
<proteinExistence type="predicted"/>
<sequence length="81" mass="8945">AGMKIIPHMSSGDTGYVETIHFASFTPNIGEYMEYKGGIDETGKWYEPPLRFKNGAINVPKGPGMGVQINTKLLRRATKMV</sequence>
<dbReference type="AlphaFoldDB" id="A0A382WIM0"/>
<dbReference type="InterPro" id="IPR029065">
    <property type="entry name" value="Enolase_C-like"/>
</dbReference>
<dbReference type="Pfam" id="PF13378">
    <property type="entry name" value="MR_MLE_C"/>
    <property type="match status" value="1"/>
</dbReference>
<evidence type="ECO:0000313" key="2">
    <source>
        <dbReference type="EMBL" id="SVD58786.1"/>
    </source>
</evidence>
<feature type="non-terminal residue" evidence="2">
    <location>
        <position position="1"/>
    </location>
</feature>
<feature type="domain" description="Enolase C-terminal" evidence="1">
    <location>
        <begin position="1"/>
        <end position="71"/>
    </location>
</feature>
<dbReference type="EMBL" id="UINC01160246">
    <property type="protein sequence ID" value="SVD58786.1"/>
    <property type="molecule type" value="Genomic_DNA"/>
</dbReference>
<name>A0A382WIM0_9ZZZZ</name>
<dbReference type="InterPro" id="IPR036849">
    <property type="entry name" value="Enolase-like_C_sf"/>
</dbReference>
<gene>
    <name evidence="2" type="ORF">METZ01_LOCUS411640</name>
</gene>
<organism evidence="2">
    <name type="scientific">marine metagenome</name>
    <dbReference type="NCBI Taxonomy" id="408172"/>
    <lineage>
        <taxon>unclassified sequences</taxon>
        <taxon>metagenomes</taxon>
        <taxon>ecological metagenomes</taxon>
    </lineage>
</organism>
<dbReference type="SUPFAM" id="SSF51604">
    <property type="entry name" value="Enolase C-terminal domain-like"/>
    <property type="match status" value="1"/>
</dbReference>